<sequence length="137" mass="15400">SLTFKHRSSTNSDKWYLVDIQVGMCECSPTGAPCKHQASISFHYHICSLNQTSVLSVNSRYNYVYLALGEKSEFATLNNNNLVDNAINEDCKNNFQNFDDKENILPKSSAFVSIQSLINEVISEAESVYDNNSSDEE</sequence>
<keyword evidence="1" id="KW-0863">Zinc-finger</keyword>
<comment type="caution">
    <text evidence="3">The sequence shown here is derived from an EMBL/GenBank/DDBJ whole genome shotgun (WGS) entry which is preliminary data.</text>
</comment>
<keyword evidence="1" id="KW-0479">Metal-binding</keyword>
<dbReference type="Proteomes" id="UP000789901">
    <property type="component" value="Unassembled WGS sequence"/>
</dbReference>
<dbReference type="EMBL" id="CAJVQB010171768">
    <property type="protein sequence ID" value="CAG8857510.1"/>
    <property type="molecule type" value="Genomic_DNA"/>
</dbReference>
<feature type="non-terminal residue" evidence="3">
    <location>
        <position position="137"/>
    </location>
</feature>
<evidence type="ECO:0000313" key="3">
    <source>
        <dbReference type="EMBL" id="CAG8857510.1"/>
    </source>
</evidence>
<accession>A0ABN7XQ80</accession>
<keyword evidence="1" id="KW-0862">Zinc</keyword>
<evidence type="ECO:0000256" key="1">
    <source>
        <dbReference type="PROSITE-ProRule" id="PRU00325"/>
    </source>
</evidence>
<evidence type="ECO:0000313" key="4">
    <source>
        <dbReference type="Proteomes" id="UP000789901"/>
    </source>
</evidence>
<name>A0ABN7XQ80_GIGMA</name>
<keyword evidence="4" id="KW-1185">Reference proteome</keyword>
<protein>
    <submittedName>
        <fullName evidence="3">46016_t:CDS:1</fullName>
    </submittedName>
</protein>
<reference evidence="3 4" key="1">
    <citation type="submission" date="2021-06" db="EMBL/GenBank/DDBJ databases">
        <authorList>
            <person name="Kallberg Y."/>
            <person name="Tangrot J."/>
            <person name="Rosling A."/>
        </authorList>
    </citation>
    <scope>NUCLEOTIDE SEQUENCE [LARGE SCALE GENOMIC DNA]</scope>
    <source>
        <strain evidence="3 4">120-4 pot B 10/14</strain>
    </source>
</reference>
<organism evidence="3 4">
    <name type="scientific">Gigaspora margarita</name>
    <dbReference type="NCBI Taxonomy" id="4874"/>
    <lineage>
        <taxon>Eukaryota</taxon>
        <taxon>Fungi</taxon>
        <taxon>Fungi incertae sedis</taxon>
        <taxon>Mucoromycota</taxon>
        <taxon>Glomeromycotina</taxon>
        <taxon>Glomeromycetes</taxon>
        <taxon>Diversisporales</taxon>
        <taxon>Gigasporaceae</taxon>
        <taxon>Gigaspora</taxon>
    </lineage>
</organism>
<dbReference type="InterPro" id="IPR007527">
    <property type="entry name" value="Znf_SWIM"/>
</dbReference>
<feature type="domain" description="SWIM-type" evidence="2">
    <location>
        <begin position="16"/>
        <end position="45"/>
    </location>
</feature>
<dbReference type="PROSITE" id="PS50966">
    <property type="entry name" value="ZF_SWIM"/>
    <property type="match status" value="1"/>
</dbReference>
<proteinExistence type="predicted"/>
<evidence type="ECO:0000259" key="2">
    <source>
        <dbReference type="PROSITE" id="PS50966"/>
    </source>
</evidence>
<feature type="non-terminal residue" evidence="3">
    <location>
        <position position="1"/>
    </location>
</feature>
<gene>
    <name evidence="3" type="ORF">GMARGA_LOCUS46329</name>
</gene>